<organism evidence="4 5">
    <name type="scientific">Stephania yunnanensis</name>
    <dbReference type="NCBI Taxonomy" id="152371"/>
    <lineage>
        <taxon>Eukaryota</taxon>
        <taxon>Viridiplantae</taxon>
        <taxon>Streptophyta</taxon>
        <taxon>Embryophyta</taxon>
        <taxon>Tracheophyta</taxon>
        <taxon>Spermatophyta</taxon>
        <taxon>Magnoliopsida</taxon>
        <taxon>Ranunculales</taxon>
        <taxon>Menispermaceae</taxon>
        <taxon>Menispermoideae</taxon>
        <taxon>Cissampelideae</taxon>
        <taxon>Stephania</taxon>
    </lineage>
</organism>
<keyword evidence="1 2" id="KW-0344">Guanine-nucleotide releasing factor</keyword>
<dbReference type="PROSITE" id="PS51334">
    <property type="entry name" value="PRONE"/>
    <property type="match status" value="1"/>
</dbReference>
<protein>
    <recommendedName>
        <fullName evidence="3">PRONE domain-containing protein</fullName>
    </recommendedName>
</protein>
<keyword evidence="5" id="KW-1185">Reference proteome</keyword>
<dbReference type="Pfam" id="PF03759">
    <property type="entry name" value="PRONE"/>
    <property type="match status" value="2"/>
</dbReference>
<dbReference type="PANTHER" id="PTHR33101:SF2">
    <property type="entry name" value="ROP GUANINE NUCLEOTIDE EXCHANGE FACTOR 14"/>
    <property type="match status" value="1"/>
</dbReference>
<dbReference type="Proteomes" id="UP001420932">
    <property type="component" value="Unassembled WGS sequence"/>
</dbReference>
<evidence type="ECO:0000259" key="3">
    <source>
        <dbReference type="PROSITE" id="PS51334"/>
    </source>
</evidence>
<evidence type="ECO:0000313" key="4">
    <source>
        <dbReference type="EMBL" id="KAK9120324.1"/>
    </source>
</evidence>
<gene>
    <name evidence="4" type="ORF">Syun_017941</name>
</gene>
<accession>A0AAP0NVS7</accession>
<evidence type="ECO:0000256" key="2">
    <source>
        <dbReference type="PROSITE-ProRule" id="PRU00663"/>
    </source>
</evidence>
<evidence type="ECO:0000313" key="5">
    <source>
        <dbReference type="Proteomes" id="UP001420932"/>
    </source>
</evidence>
<dbReference type="PANTHER" id="PTHR33101">
    <property type="entry name" value="ROP GUANINE NUCLEOTIDE EXCHANGE FACTOR 1"/>
    <property type="match status" value="1"/>
</dbReference>
<dbReference type="InterPro" id="IPR005512">
    <property type="entry name" value="PRONE_dom"/>
</dbReference>
<dbReference type="AlphaFoldDB" id="A0AAP0NVS7"/>
<evidence type="ECO:0000256" key="1">
    <source>
        <dbReference type="ARBA" id="ARBA00022658"/>
    </source>
</evidence>
<comment type="caution">
    <text evidence="4">The sequence shown here is derived from an EMBL/GenBank/DDBJ whole genome shotgun (WGS) entry which is preliminary data.</text>
</comment>
<reference evidence="4 5" key="1">
    <citation type="submission" date="2024-01" db="EMBL/GenBank/DDBJ databases">
        <title>Genome assemblies of Stephania.</title>
        <authorList>
            <person name="Yang L."/>
        </authorList>
    </citation>
    <scope>NUCLEOTIDE SEQUENCE [LARGE SCALE GENOMIC DNA]</scope>
    <source>
        <strain evidence="4">YNDBR</strain>
        <tissue evidence="4">Leaf</tissue>
    </source>
</reference>
<dbReference type="InterPro" id="IPR038937">
    <property type="entry name" value="RopGEF"/>
</dbReference>
<feature type="domain" description="PRONE" evidence="3">
    <location>
        <begin position="1"/>
        <end position="104"/>
    </location>
</feature>
<proteinExistence type="predicted"/>
<name>A0AAP0NVS7_9MAGN</name>
<dbReference type="EMBL" id="JBBNAF010000008">
    <property type="protein sequence ID" value="KAK9120324.1"/>
    <property type="molecule type" value="Genomic_DNA"/>
</dbReference>
<dbReference type="Gene3D" id="1.20.58.1310">
    <property type="entry name" value="PRONE domain, subdomain 2"/>
    <property type="match status" value="1"/>
</dbReference>
<sequence>MVASVGPKTEHAALQTMNQLEAAIFVWRHTVSDQVSGKSPIRTSWSFIRDPVSETDKAELLLDRAEWLLDRDVGHSILEAYSRVIGSLAFKILSRTRTSFKKMT</sequence>
<dbReference type="GO" id="GO:0005085">
    <property type="term" value="F:guanyl-nucleotide exchange factor activity"/>
    <property type="evidence" value="ECO:0007669"/>
    <property type="project" value="UniProtKB-UniRule"/>
</dbReference>